<accession>A0A9X0WC90</accession>
<dbReference type="AlphaFoldDB" id="A0A9X0WC90"/>
<dbReference type="Proteomes" id="UP001138768">
    <property type="component" value="Unassembled WGS sequence"/>
</dbReference>
<dbReference type="EMBL" id="NRRY01000047">
    <property type="protein sequence ID" value="MBK1620752.1"/>
    <property type="molecule type" value="Genomic_DNA"/>
</dbReference>
<reference evidence="1 2" key="1">
    <citation type="journal article" date="2020" name="Microorganisms">
        <title>Osmotic Adaptation and Compatible Solute Biosynthesis of Phototrophic Bacteria as Revealed from Genome Analyses.</title>
        <authorList>
            <person name="Imhoff J.F."/>
            <person name="Rahn T."/>
            <person name="Kunzel S."/>
            <person name="Keller A."/>
            <person name="Neulinger S.C."/>
        </authorList>
    </citation>
    <scope>NUCLEOTIDE SEQUENCE [LARGE SCALE GENOMIC DNA]</scope>
    <source>
        <strain evidence="1 2">DSM 25653</strain>
    </source>
</reference>
<proteinExistence type="predicted"/>
<gene>
    <name evidence="1" type="ORF">CKO42_20420</name>
</gene>
<name>A0A9X0WC90_9GAMM</name>
<sequence>MMNLLFPNQVFAFHAIFQDIIAKCGRISWLTIAKKDIFQLQRNFGAVSTADDVCNNFFVIA</sequence>
<evidence type="ECO:0000313" key="1">
    <source>
        <dbReference type="EMBL" id="MBK1620752.1"/>
    </source>
</evidence>
<keyword evidence="2" id="KW-1185">Reference proteome</keyword>
<organism evidence="1 2">
    <name type="scientific">Lamprobacter modestohalophilus</name>
    <dbReference type="NCBI Taxonomy" id="1064514"/>
    <lineage>
        <taxon>Bacteria</taxon>
        <taxon>Pseudomonadati</taxon>
        <taxon>Pseudomonadota</taxon>
        <taxon>Gammaproteobacteria</taxon>
        <taxon>Chromatiales</taxon>
        <taxon>Chromatiaceae</taxon>
        <taxon>Lamprobacter</taxon>
    </lineage>
</organism>
<comment type="caution">
    <text evidence="1">The sequence shown here is derived from an EMBL/GenBank/DDBJ whole genome shotgun (WGS) entry which is preliminary data.</text>
</comment>
<evidence type="ECO:0000313" key="2">
    <source>
        <dbReference type="Proteomes" id="UP001138768"/>
    </source>
</evidence>
<protein>
    <submittedName>
        <fullName evidence="1">Uncharacterized protein</fullName>
    </submittedName>
</protein>